<dbReference type="GO" id="GO:0003676">
    <property type="term" value="F:nucleic acid binding"/>
    <property type="evidence" value="ECO:0007669"/>
    <property type="project" value="InterPro"/>
</dbReference>
<gene>
    <name evidence="2" type="ORF">CR513_24224</name>
</gene>
<sequence>MDSIWVIVDKLTKSTHFILVNVRYSLEKLTSLYISEIVILHGVPSSIVLDTNLRFTSKFWDNLHQALGTKLSLSLAYHPQTNGQIGRTINPWRISLRLACWNNKVHGTFCCPLWNLPITTFTIRVLGWHLVNPFMVEGVGLYYSRQKSYHAKRRKDPEFIERDHMFLKVTSWTRVGRALKSLRKVTYQVALPPILANLHNVIHVLPVRIKEHRIKQLRGKKIPLVKVVWKGASSNDATLKLES</sequence>
<feature type="non-terminal residue" evidence="2">
    <location>
        <position position="1"/>
    </location>
</feature>
<protein>
    <recommendedName>
        <fullName evidence="1">Integrase catalytic domain-containing protein</fullName>
    </recommendedName>
</protein>
<accession>A0A371GSQ9</accession>
<dbReference type="PANTHER" id="PTHR35046">
    <property type="entry name" value="ZINC KNUCKLE (CCHC-TYPE) FAMILY PROTEIN"/>
    <property type="match status" value="1"/>
</dbReference>
<keyword evidence="3" id="KW-1185">Reference proteome</keyword>
<organism evidence="2 3">
    <name type="scientific">Mucuna pruriens</name>
    <name type="common">Velvet bean</name>
    <name type="synonym">Dolichos pruriens</name>
    <dbReference type="NCBI Taxonomy" id="157652"/>
    <lineage>
        <taxon>Eukaryota</taxon>
        <taxon>Viridiplantae</taxon>
        <taxon>Streptophyta</taxon>
        <taxon>Embryophyta</taxon>
        <taxon>Tracheophyta</taxon>
        <taxon>Spermatophyta</taxon>
        <taxon>Magnoliopsida</taxon>
        <taxon>eudicotyledons</taxon>
        <taxon>Gunneridae</taxon>
        <taxon>Pentapetalae</taxon>
        <taxon>rosids</taxon>
        <taxon>fabids</taxon>
        <taxon>Fabales</taxon>
        <taxon>Fabaceae</taxon>
        <taxon>Papilionoideae</taxon>
        <taxon>50 kb inversion clade</taxon>
        <taxon>NPAAA clade</taxon>
        <taxon>indigoferoid/millettioid clade</taxon>
        <taxon>Phaseoleae</taxon>
        <taxon>Mucuna</taxon>
    </lineage>
</organism>
<dbReference type="AlphaFoldDB" id="A0A371GSQ9"/>
<feature type="domain" description="Integrase catalytic" evidence="1">
    <location>
        <begin position="1"/>
        <end position="89"/>
    </location>
</feature>
<reference evidence="2" key="1">
    <citation type="submission" date="2018-05" db="EMBL/GenBank/DDBJ databases">
        <title>Draft genome of Mucuna pruriens seed.</title>
        <authorList>
            <person name="Nnadi N.E."/>
            <person name="Vos R."/>
            <person name="Hasami M.H."/>
            <person name="Devisetty U.K."/>
            <person name="Aguiy J.C."/>
        </authorList>
    </citation>
    <scope>NUCLEOTIDE SEQUENCE [LARGE SCALE GENOMIC DNA]</scope>
    <source>
        <strain evidence="2">JCA_2017</strain>
    </source>
</reference>
<dbReference type="GO" id="GO:0015074">
    <property type="term" value="P:DNA integration"/>
    <property type="evidence" value="ECO:0007669"/>
    <property type="project" value="InterPro"/>
</dbReference>
<dbReference type="InterPro" id="IPR001584">
    <property type="entry name" value="Integrase_cat-core"/>
</dbReference>
<evidence type="ECO:0000313" key="2">
    <source>
        <dbReference type="EMBL" id="RDX93496.1"/>
    </source>
</evidence>
<dbReference type="Gene3D" id="3.30.420.10">
    <property type="entry name" value="Ribonuclease H-like superfamily/Ribonuclease H"/>
    <property type="match status" value="1"/>
</dbReference>
<dbReference type="SUPFAM" id="SSF53098">
    <property type="entry name" value="Ribonuclease H-like"/>
    <property type="match status" value="1"/>
</dbReference>
<evidence type="ECO:0000313" key="3">
    <source>
        <dbReference type="Proteomes" id="UP000257109"/>
    </source>
</evidence>
<proteinExistence type="predicted"/>
<comment type="caution">
    <text evidence="2">The sequence shown here is derived from an EMBL/GenBank/DDBJ whole genome shotgun (WGS) entry which is preliminary data.</text>
</comment>
<evidence type="ECO:0000259" key="1">
    <source>
        <dbReference type="PROSITE" id="PS50994"/>
    </source>
</evidence>
<dbReference type="InterPro" id="IPR012337">
    <property type="entry name" value="RNaseH-like_sf"/>
</dbReference>
<dbReference type="InterPro" id="IPR036397">
    <property type="entry name" value="RNaseH_sf"/>
</dbReference>
<dbReference type="STRING" id="157652.A0A371GSQ9"/>
<name>A0A371GSQ9_MUCPR</name>
<dbReference type="PANTHER" id="PTHR35046:SF9">
    <property type="entry name" value="RNA-DIRECTED DNA POLYMERASE"/>
    <property type="match status" value="1"/>
</dbReference>
<dbReference type="OrthoDB" id="1423413at2759"/>
<dbReference type="PROSITE" id="PS50994">
    <property type="entry name" value="INTEGRASE"/>
    <property type="match status" value="1"/>
</dbReference>
<dbReference type="Proteomes" id="UP000257109">
    <property type="component" value="Unassembled WGS sequence"/>
</dbReference>
<dbReference type="EMBL" id="QJKJ01004598">
    <property type="protein sequence ID" value="RDX93496.1"/>
    <property type="molecule type" value="Genomic_DNA"/>
</dbReference>